<evidence type="ECO:0000256" key="7">
    <source>
        <dbReference type="SAM" id="MobiDB-lite"/>
    </source>
</evidence>
<dbReference type="GO" id="GO:0005634">
    <property type="term" value="C:nucleus"/>
    <property type="evidence" value="ECO:0007669"/>
    <property type="project" value="UniProtKB-SubCell"/>
</dbReference>
<dbReference type="InterPro" id="IPR017888">
    <property type="entry name" value="CYC/TB1_R_domain"/>
</dbReference>
<evidence type="ECO:0000256" key="6">
    <source>
        <dbReference type="ARBA" id="ARBA00023242"/>
    </source>
</evidence>
<feature type="compositionally biased region" description="Polar residues" evidence="7">
    <location>
        <begin position="209"/>
        <end position="224"/>
    </location>
</feature>
<keyword evidence="2" id="KW-0217">Developmental protein</keyword>
<proteinExistence type="predicted"/>
<dbReference type="PANTHER" id="PTHR31072">
    <property type="entry name" value="TRANSCRIPTION FACTOR TCP4-RELATED"/>
    <property type="match status" value="1"/>
</dbReference>
<dbReference type="InterPro" id="IPR005333">
    <property type="entry name" value="Transcription_factor_TCP"/>
</dbReference>
<protein>
    <submittedName>
        <fullName evidence="10">Cycloidea-like 1b protein</fullName>
    </submittedName>
</protein>
<evidence type="ECO:0000256" key="2">
    <source>
        <dbReference type="ARBA" id="ARBA00022473"/>
    </source>
</evidence>
<dbReference type="GO" id="GO:0003700">
    <property type="term" value="F:DNA-binding transcription factor activity"/>
    <property type="evidence" value="ECO:0007669"/>
    <property type="project" value="InterPro"/>
</dbReference>
<sequence length="371" mass="41952">MSSSNLSNYHNDSFHSKTPQEPYHTPSCSSFLLPSPIYTPLEDESAFCELFQQQQFLSNDHNHNLLVHEMSNNVGECSNKKGKITTNDGDDDHCDVNTHVEPDKDSPRKIPSNRDRHSKINTAQGPRDRRMRLSLDVAKKFFGLQDLLGFDKASKTIDWLLTESKTAILDLLPDHSCSFMDVSNSTSSTSECEVVSGIGDQFMVKTGDDQATTKTKAKSSSGNNKKQKEKITRVRKCADLQHPLAKETRVRARQRARERTIQKQNNYYNHGVGQDSTFGPFLDQVMDQDVNQLGSWSTFQESPHKSIDQVNQMSSNFQYNRGFVGDNSSLSMTRNCTPSYFFDSQHSTGVMDEHQFDDLQKKKKASEGNNT</sequence>
<dbReference type="Pfam" id="PF03634">
    <property type="entry name" value="TCP"/>
    <property type="match status" value="1"/>
</dbReference>
<accession>B2BTS3</accession>
<reference evidence="10" key="1">
    <citation type="journal article" date="2008" name="Mol. Biol. Evol.">
        <title>Positive selection and expression divergence following gene duplication in the sunflower CYCLOIDEA gene family.</title>
        <authorList>
            <person name="Chapman M.A."/>
            <person name="Leebens-Mack J.H."/>
            <person name="Burke J.M."/>
        </authorList>
    </citation>
    <scope>NUCLEOTIDE SEQUENCE</scope>
</reference>
<feature type="domain" description="R" evidence="9">
    <location>
        <begin position="246"/>
        <end position="263"/>
    </location>
</feature>
<feature type="region of interest" description="Disordered" evidence="7">
    <location>
        <begin position="1"/>
        <end position="27"/>
    </location>
</feature>
<name>B2BTS3_HELAN</name>
<feature type="region of interest" description="Disordered" evidence="7">
    <location>
        <begin position="83"/>
        <end position="128"/>
    </location>
</feature>
<dbReference type="GO" id="GO:0003677">
    <property type="term" value="F:DNA binding"/>
    <property type="evidence" value="ECO:0007669"/>
    <property type="project" value="UniProtKB-KW"/>
</dbReference>
<keyword evidence="4" id="KW-0238">DNA-binding</keyword>
<dbReference type="EMBL" id="EU088367">
    <property type="protein sequence ID" value="ABV26441.1"/>
    <property type="molecule type" value="Genomic_DNA"/>
</dbReference>
<dbReference type="PANTHER" id="PTHR31072:SF226">
    <property type="entry name" value="TRANSCRIPTION FACTOR TCP18"/>
    <property type="match status" value="1"/>
</dbReference>
<evidence type="ECO:0000256" key="4">
    <source>
        <dbReference type="ARBA" id="ARBA00023125"/>
    </source>
</evidence>
<keyword evidence="6" id="KW-0539">Nucleus</keyword>
<dbReference type="PROSITE" id="PS51369">
    <property type="entry name" value="TCP"/>
    <property type="match status" value="1"/>
</dbReference>
<keyword evidence="3" id="KW-0805">Transcription regulation</keyword>
<comment type="subcellular location">
    <subcellularLocation>
        <location evidence="1">Nucleus</location>
    </subcellularLocation>
</comment>
<evidence type="ECO:0000259" key="8">
    <source>
        <dbReference type="PROSITE" id="PS51369"/>
    </source>
</evidence>
<feature type="region of interest" description="Disordered" evidence="7">
    <location>
        <begin position="352"/>
        <end position="371"/>
    </location>
</feature>
<feature type="compositionally biased region" description="Basic and acidic residues" evidence="7">
    <location>
        <begin position="94"/>
        <end position="115"/>
    </location>
</feature>
<feature type="region of interest" description="Disordered" evidence="7">
    <location>
        <begin position="207"/>
        <end position="233"/>
    </location>
</feature>
<evidence type="ECO:0000313" key="10">
    <source>
        <dbReference type="EMBL" id="ABV26441.1"/>
    </source>
</evidence>
<evidence type="ECO:0000259" key="9">
    <source>
        <dbReference type="PROSITE" id="PS51370"/>
    </source>
</evidence>
<dbReference type="InterPro" id="IPR017887">
    <property type="entry name" value="TF_TCP_subgr"/>
</dbReference>
<dbReference type="AlphaFoldDB" id="B2BTS3"/>
<feature type="compositionally biased region" description="Polar residues" evidence="7">
    <location>
        <begin position="1"/>
        <end position="19"/>
    </location>
</feature>
<evidence type="ECO:0000256" key="5">
    <source>
        <dbReference type="ARBA" id="ARBA00023163"/>
    </source>
</evidence>
<organism evidence="10">
    <name type="scientific">Helianthus annuus</name>
    <name type="common">Common sunflower</name>
    <dbReference type="NCBI Taxonomy" id="4232"/>
    <lineage>
        <taxon>Eukaryota</taxon>
        <taxon>Viridiplantae</taxon>
        <taxon>Streptophyta</taxon>
        <taxon>Embryophyta</taxon>
        <taxon>Tracheophyta</taxon>
        <taxon>Spermatophyta</taxon>
        <taxon>Magnoliopsida</taxon>
        <taxon>eudicotyledons</taxon>
        <taxon>Gunneridae</taxon>
        <taxon>Pentapetalae</taxon>
        <taxon>asterids</taxon>
        <taxon>campanulids</taxon>
        <taxon>Asterales</taxon>
        <taxon>Asteraceae</taxon>
        <taxon>Asteroideae</taxon>
        <taxon>Heliantheae alliance</taxon>
        <taxon>Heliantheae</taxon>
        <taxon>Helianthus</taxon>
    </lineage>
</organism>
<evidence type="ECO:0000256" key="3">
    <source>
        <dbReference type="ARBA" id="ARBA00023015"/>
    </source>
</evidence>
<keyword evidence="5" id="KW-0804">Transcription</keyword>
<evidence type="ECO:0000256" key="1">
    <source>
        <dbReference type="ARBA" id="ARBA00004123"/>
    </source>
</evidence>
<feature type="domain" description="TCP" evidence="8">
    <location>
        <begin position="113"/>
        <end position="171"/>
    </location>
</feature>
<dbReference type="PROSITE" id="PS51370">
    <property type="entry name" value="R"/>
    <property type="match status" value="1"/>
</dbReference>